<evidence type="ECO:0000313" key="2">
    <source>
        <dbReference type="Proteomes" id="UP000618943"/>
    </source>
</evidence>
<dbReference type="CDD" id="cd10929">
    <property type="entry name" value="CE4_u5"/>
    <property type="match status" value="1"/>
</dbReference>
<keyword evidence="2" id="KW-1185">Reference proteome</keyword>
<accession>A0ABS1H4D2</accession>
<dbReference type="SUPFAM" id="SSF88713">
    <property type="entry name" value="Glycoside hydrolase/deacetylase"/>
    <property type="match status" value="1"/>
</dbReference>
<dbReference type="InterPro" id="IPR011330">
    <property type="entry name" value="Glyco_hydro/deAcase_b/a-brl"/>
</dbReference>
<sequence>MGALIISLDFELNWGIHDAFTLEEYGENILGARLAIPKILQLFLKYDIHATWAIVGMLYCKNKNELLACLESLEIPYENETLSAKYNLPHVGEDEQQDLYHYGNSLIKIIKEIPNQEIGSHTFSHYYCLEDGQRIEHFEKDLQAVINLKEGITSLVFPRNQVNLEYLKLCAEHGITAYRGNEDSWIYGPYIQKTNTKIKQMLRLTDAYINLTGHHSYKLEKERAHPIINLPSSRFLRPYSNKLKVLERLRLQRIKNSLTEAAKNDEYYHLWWHPHNFGKNIEKNLQFLEEILKHVDYLKRKYNFQSMHMRDIVDFISLNEKN</sequence>
<evidence type="ECO:0000313" key="1">
    <source>
        <dbReference type="EMBL" id="MBK3494252.1"/>
    </source>
</evidence>
<dbReference type="EMBL" id="JAEOAH010000004">
    <property type="protein sequence ID" value="MBK3494252.1"/>
    <property type="molecule type" value="Genomic_DNA"/>
</dbReference>
<comment type="caution">
    <text evidence="1">The sequence shown here is derived from an EMBL/GenBank/DDBJ whole genome shotgun (WGS) entry which is preliminary data.</text>
</comment>
<gene>
    <name evidence="1" type="ORF">JFL43_05150</name>
</gene>
<protein>
    <submittedName>
        <fullName evidence="1">Polysaccharide deacetylase family protein</fullName>
    </submittedName>
</protein>
<organism evidence="1 2">
    <name type="scientific">Viridibacillus soli</name>
    <dbReference type="NCBI Taxonomy" id="2798301"/>
    <lineage>
        <taxon>Bacteria</taxon>
        <taxon>Bacillati</taxon>
        <taxon>Bacillota</taxon>
        <taxon>Bacilli</taxon>
        <taxon>Bacillales</taxon>
        <taxon>Caryophanaceae</taxon>
        <taxon>Viridibacillus</taxon>
    </lineage>
</organism>
<dbReference type="Gene3D" id="3.20.20.370">
    <property type="entry name" value="Glycoside hydrolase/deacetylase"/>
    <property type="match status" value="1"/>
</dbReference>
<proteinExistence type="predicted"/>
<name>A0ABS1H4D2_9BACL</name>
<reference evidence="1 2" key="1">
    <citation type="submission" date="2020-12" db="EMBL/GenBank/DDBJ databases">
        <title>YIM B01967 draft genome.</title>
        <authorList>
            <person name="Yan X."/>
        </authorList>
    </citation>
    <scope>NUCLEOTIDE SEQUENCE [LARGE SCALE GENOMIC DNA]</scope>
    <source>
        <strain evidence="1 2">YIM B01967</strain>
    </source>
</reference>
<dbReference type="Proteomes" id="UP000618943">
    <property type="component" value="Unassembled WGS sequence"/>
</dbReference>